<organism evidence="12 13">
    <name type="scientific">Adhaeribacter aerolatus</name>
    <dbReference type="NCBI Taxonomy" id="670289"/>
    <lineage>
        <taxon>Bacteria</taxon>
        <taxon>Pseudomonadati</taxon>
        <taxon>Bacteroidota</taxon>
        <taxon>Cytophagia</taxon>
        <taxon>Cytophagales</taxon>
        <taxon>Hymenobacteraceae</taxon>
        <taxon>Adhaeribacter</taxon>
    </lineage>
</organism>
<keyword evidence="3 10" id="KW-0285">Flavoprotein</keyword>
<name>A0A512B4S2_9BACT</name>
<dbReference type="SUPFAM" id="SSF143631">
    <property type="entry name" value="ApbE-like"/>
    <property type="match status" value="1"/>
</dbReference>
<evidence type="ECO:0000256" key="1">
    <source>
        <dbReference type="ARBA" id="ARBA00011955"/>
    </source>
</evidence>
<evidence type="ECO:0000256" key="2">
    <source>
        <dbReference type="ARBA" id="ARBA00016337"/>
    </source>
</evidence>
<reference evidence="12 13" key="1">
    <citation type="submission" date="2019-07" db="EMBL/GenBank/DDBJ databases">
        <title>Whole genome shotgun sequence of Adhaeribacter aerolatus NBRC 106133.</title>
        <authorList>
            <person name="Hosoyama A."/>
            <person name="Uohara A."/>
            <person name="Ohji S."/>
            <person name="Ichikawa N."/>
        </authorList>
    </citation>
    <scope>NUCLEOTIDE SEQUENCE [LARGE SCALE GENOMIC DNA]</scope>
    <source>
        <strain evidence="12 13">NBRC 106133</strain>
    </source>
</reference>
<dbReference type="Pfam" id="PF02424">
    <property type="entry name" value="ApbE"/>
    <property type="match status" value="1"/>
</dbReference>
<feature type="binding site" evidence="11">
    <location>
        <position position="258"/>
    </location>
    <ligand>
        <name>Mg(2+)</name>
        <dbReference type="ChEBI" id="CHEBI:18420"/>
    </ligand>
</feature>
<dbReference type="AlphaFoldDB" id="A0A512B4S2"/>
<comment type="similarity">
    <text evidence="10">Belongs to the ApbE family.</text>
</comment>
<evidence type="ECO:0000256" key="4">
    <source>
        <dbReference type="ARBA" id="ARBA00022679"/>
    </source>
</evidence>
<evidence type="ECO:0000256" key="6">
    <source>
        <dbReference type="ARBA" id="ARBA00022827"/>
    </source>
</evidence>
<comment type="caution">
    <text evidence="12">The sequence shown here is derived from an EMBL/GenBank/DDBJ whole genome shotgun (WGS) entry which is preliminary data.</text>
</comment>
<evidence type="ECO:0000256" key="9">
    <source>
        <dbReference type="ARBA" id="ARBA00048540"/>
    </source>
</evidence>
<gene>
    <name evidence="12" type="ORF">AAE02nite_46400</name>
</gene>
<dbReference type="GO" id="GO:0046872">
    <property type="term" value="F:metal ion binding"/>
    <property type="evidence" value="ECO:0007669"/>
    <property type="project" value="UniProtKB-UniRule"/>
</dbReference>
<proteinExistence type="inferred from homology"/>
<dbReference type="PANTHER" id="PTHR30040">
    <property type="entry name" value="THIAMINE BIOSYNTHESIS LIPOPROTEIN APBE"/>
    <property type="match status" value="1"/>
</dbReference>
<sequence length="309" mass="33775">MGTLFRIVLYAPDSTKAGQAARDAFNRVAQLNQILSDYEQNSELNQLCRTAGTGQWVPVSKDLWFVLKKSVEVSERTKGAFDVTVGPYVQLWRRARRQGQLPTSEVLAQARKTVGYQHLKLNKKAKTVQLAVPDMHLDMGAIGKGYAVDEALKILRKHGIKSALVDGGGNIVVSRPPPGTKGWAVSLGITAPSDTTQQLKLLLKHQGVATSGDLYQYLVLDGVRYSHILNPFTGLGLTDQSRVTIVARDGLTADWLSTAVSVLGPTDGLALADKTPGAAASFIRQEKDHTRQWLSRRFKKLNTSLLSTE</sequence>
<keyword evidence="12" id="KW-0449">Lipoprotein</keyword>
<dbReference type="EMBL" id="BJYS01000047">
    <property type="protein sequence ID" value="GEO06976.1"/>
    <property type="molecule type" value="Genomic_DNA"/>
</dbReference>
<evidence type="ECO:0000256" key="10">
    <source>
        <dbReference type="PIRNR" id="PIRNR006268"/>
    </source>
</evidence>
<dbReference type="PANTHER" id="PTHR30040:SF2">
    <property type="entry name" value="FAD:PROTEIN FMN TRANSFERASE"/>
    <property type="match status" value="1"/>
</dbReference>
<feature type="binding site" evidence="11">
    <location>
        <position position="141"/>
    </location>
    <ligand>
        <name>Mg(2+)</name>
        <dbReference type="ChEBI" id="CHEBI:18420"/>
    </ligand>
</feature>
<dbReference type="GO" id="GO:0016740">
    <property type="term" value="F:transferase activity"/>
    <property type="evidence" value="ECO:0007669"/>
    <property type="project" value="UniProtKB-UniRule"/>
</dbReference>
<keyword evidence="6 10" id="KW-0274">FAD</keyword>
<keyword evidence="7 10" id="KW-0460">Magnesium</keyword>
<evidence type="ECO:0000256" key="3">
    <source>
        <dbReference type="ARBA" id="ARBA00022630"/>
    </source>
</evidence>
<evidence type="ECO:0000256" key="5">
    <source>
        <dbReference type="ARBA" id="ARBA00022723"/>
    </source>
</evidence>
<dbReference type="EC" id="2.7.1.180" evidence="1 10"/>
<evidence type="ECO:0000313" key="12">
    <source>
        <dbReference type="EMBL" id="GEO06976.1"/>
    </source>
</evidence>
<dbReference type="InterPro" id="IPR003374">
    <property type="entry name" value="ApbE-like_sf"/>
</dbReference>
<dbReference type="PIRSF" id="PIRSF006268">
    <property type="entry name" value="ApbE"/>
    <property type="match status" value="1"/>
</dbReference>
<dbReference type="Gene3D" id="3.10.520.10">
    <property type="entry name" value="ApbE-like domains"/>
    <property type="match status" value="1"/>
</dbReference>
<comment type="catalytic activity">
    <reaction evidence="9 10">
        <text>L-threonyl-[protein] + FAD = FMN-L-threonyl-[protein] + AMP + H(+)</text>
        <dbReference type="Rhea" id="RHEA:36847"/>
        <dbReference type="Rhea" id="RHEA-COMP:11060"/>
        <dbReference type="Rhea" id="RHEA-COMP:11061"/>
        <dbReference type="ChEBI" id="CHEBI:15378"/>
        <dbReference type="ChEBI" id="CHEBI:30013"/>
        <dbReference type="ChEBI" id="CHEBI:57692"/>
        <dbReference type="ChEBI" id="CHEBI:74257"/>
        <dbReference type="ChEBI" id="CHEBI:456215"/>
        <dbReference type="EC" id="2.7.1.180"/>
    </reaction>
</comment>
<keyword evidence="13" id="KW-1185">Reference proteome</keyword>
<evidence type="ECO:0000256" key="7">
    <source>
        <dbReference type="ARBA" id="ARBA00022842"/>
    </source>
</evidence>
<evidence type="ECO:0000313" key="13">
    <source>
        <dbReference type="Proteomes" id="UP000321532"/>
    </source>
</evidence>
<comment type="cofactor">
    <cofactor evidence="11">
        <name>Mg(2+)</name>
        <dbReference type="ChEBI" id="CHEBI:18420"/>
    </cofactor>
    <cofactor evidence="11">
        <name>Mn(2+)</name>
        <dbReference type="ChEBI" id="CHEBI:29035"/>
    </cofactor>
    <text evidence="11">Magnesium. Can also use manganese.</text>
</comment>
<dbReference type="Proteomes" id="UP000321532">
    <property type="component" value="Unassembled WGS sequence"/>
</dbReference>
<protein>
    <recommendedName>
        <fullName evidence="2 10">FAD:protein FMN transferase</fullName>
        <ecNumber evidence="1 10">2.7.1.180</ecNumber>
    </recommendedName>
    <alternativeName>
        <fullName evidence="8 10">Flavin transferase</fullName>
    </alternativeName>
</protein>
<feature type="binding site" evidence="11">
    <location>
        <position position="254"/>
    </location>
    <ligand>
        <name>Mg(2+)</name>
        <dbReference type="ChEBI" id="CHEBI:18420"/>
    </ligand>
</feature>
<evidence type="ECO:0000256" key="11">
    <source>
        <dbReference type="PIRSR" id="PIRSR006268-2"/>
    </source>
</evidence>
<evidence type="ECO:0000256" key="8">
    <source>
        <dbReference type="ARBA" id="ARBA00031306"/>
    </source>
</evidence>
<keyword evidence="5 10" id="KW-0479">Metal-binding</keyword>
<accession>A0A512B4S2</accession>
<keyword evidence="4 10" id="KW-0808">Transferase</keyword>
<dbReference type="InterPro" id="IPR024932">
    <property type="entry name" value="ApbE"/>
</dbReference>